<sequence length="231" mass="26292">MGRTKFTLIELLIVIAIIAILASMLLPALQKAREKARNISCINNLKQIGIGISSYTIDFNGWFPYAPTDDDNNYNTLNTTKFRRGNSNQGLASALIDTGMIPAAKSFECPARSAAATVAAGFNRYDMSWITRNCPDWLLSSYRFLPFLWEEAYGKWNENLTHSYRLKYPDRAMAADEFFKLNDQPHAHGVKSNVLYQDGAVRTVDNRAAANWETYASYNAFLWFKKFRRSN</sequence>
<dbReference type="InterPro" id="IPR012902">
    <property type="entry name" value="N_methyl_site"/>
</dbReference>
<reference evidence="3 4" key="1">
    <citation type="submission" date="2018-04" db="EMBL/GenBank/DDBJ databases">
        <title>Genomic Encyclopedia of Type Strains, Phase IV (KMG-IV): sequencing the most valuable type-strain genomes for metagenomic binning, comparative biology and taxonomic classification.</title>
        <authorList>
            <person name="Goeker M."/>
        </authorList>
    </citation>
    <scope>NUCLEOTIDE SEQUENCE [LARGE SCALE GENOMIC DNA]</scope>
    <source>
        <strain evidence="3 4">DSM 14823</strain>
    </source>
</reference>
<dbReference type="InterPro" id="IPR045584">
    <property type="entry name" value="Pilin-like"/>
</dbReference>
<evidence type="ECO:0000313" key="3">
    <source>
        <dbReference type="EMBL" id="PVY38767.1"/>
    </source>
</evidence>
<keyword evidence="1" id="KW-0472">Membrane</keyword>
<dbReference type="NCBIfam" id="TIGR02532">
    <property type="entry name" value="IV_pilin_GFxxxE"/>
    <property type="match status" value="1"/>
</dbReference>
<dbReference type="EMBL" id="QEKH01000024">
    <property type="protein sequence ID" value="PVY38767.1"/>
    <property type="molecule type" value="Genomic_DNA"/>
</dbReference>
<dbReference type="AlphaFoldDB" id="A0A2U1AR04"/>
<dbReference type="OrthoDB" id="255848at2"/>
<dbReference type="Pfam" id="PF07596">
    <property type="entry name" value="SBP_bac_10"/>
    <property type="match status" value="1"/>
</dbReference>
<gene>
    <name evidence="3" type="ORF">C8D82_1242</name>
</gene>
<evidence type="ECO:0000259" key="2">
    <source>
        <dbReference type="Pfam" id="PF07596"/>
    </source>
</evidence>
<proteinExistence type="predicted"/>
<protein>
    <submittedName>
        <fullName evidence="3">Prepilin-type N-terminal cleavage/methylation domain-containing protein/prepilin-type processing-associated H-X9-DG protein</fullName>
    </submittedName>
</protein>
<organism evidence="3 4">
    <name type="scientific">Victivallis vadensis</name>
    <dbReference type="NCBI Taxonomy" id="172901"/>
    <lineage>
        <taxon>Bacteria</taxon>
        <taxon>Pseudomonadati</taxon>
        <taxon>Lentisphaerota</taxon>
        <taxon>Lentisphaeria</taxon>
        <taxon>Victivallales</taxon>
        <taxon>Victivallaceae</taxon>
        <taxon>Victivallis</taxon>
    </lineage>
</organism>
<accession>A0A2U1AR04</accession>
<dbReference type="Proteomes" id="UP000245959">
    <property type="component" value="Unassembled WGS sequence"/>
</dbReference>
<feature type="domain" description="DUF1559" evidence="2">
    <location>
        <begin position="30"/>
        <end position="76"/>
    </location>
</feature>
<evidence type="ECO:0000313" key="4">
    <source>
        <dbReference type="Proteomes" id="UP000245959"/>
    </source>
</evidence>
<keyword evidence="1" id="KW-1133">Transmembrane helix</keyword>
<feature type="transmembrane region" description="Helical" evidence="1">
    <location>
        <begin position="6"/>
        <end position="29"/>
    </location>
</feature>
<name>A0A2U1AR04_9BACT</name>
<evidence type="ECO:0000256" key="1">
    <source>
        <dbReference type="SAM" id="Phobius"/>
    </source>
</evidence>
<comment type="caution">
    <text evidence="3">The sequence shown here is derived from an EMBL/GenBank/DDBJ whole genome shotgun (WGS) entry which is preliminary data.</text>
</comment>
<dbReference type="PANTHER" id="PTHR30093">
    <property type="entry name" value="GENERAL SECRETION PATHWAY PROTEIN G"/>
    <property type="match status" value="1"/>
</dbReference>
<keyword evidence="1" id="KW-0812">Transmembrane</keyword>
<dbReference type="Gene3D" id="3.30.700.10">
    <property type="entry name" value="Glycoprotein, Type 4 Pilin"/>
    <property type="match status" value="1"/>
</dbReference>
<dbReference type="PANTHER" id="PTHR30093:SF2">
    <property type="entry name" value="TYPE II SECRETION SYSTEM PROTEIN H"/>
    <property type="match status" value="1"/>
</dbReference>
<dbReference type="SUPFAM" id="SSF54523">
    <property type="entry name" value="Pili subunits"/>
    <property type="match status" value="1"/>
</dbReference>
<dbReference type="InterPro" id="IPR011453">
    <property type="entry name" value="DUF1559"/>
</dbReference>
<keyword evidence="4" id="KW-1185">Reference proteome</keyword>